<dbReference type="Proteomes" id="UP001066276">
    <property type="component" value="Chromosome 5"/>
</dbReference>
<feature type="transmembrane region" description="Helical" evidence="5">
    <location>
        <begin position="93"/>
        <end position="115"/>
    </location>
</feature>
<comment type="subcellular location">
    <subcellularLocation>
        <location evidence="1">Membrane</location>
        <topology evidence="1">Multi-pass membrane protein</topology>
    </subcellularLocation>
</comment>
<dbReference type="GO" id="GO:0016020">
    <property type="term" value="C:membrane"/>
    <property type="evidence" value="ECO:0007669"/>
    <property type="project" value="UniProtKB-SubCell"/>
</dbReference>
<dbReference type="InterPro" id="IPR006603">
    <property type="entry name" value="PQ-loop_rpt"/>
</dbReference>
<proteinExistence type="predicted"/>
<feature type="transmembrane region" description="Helical" evidence="5">
    <location>
        <begin position="178"/>
        <end position="198"/>
    </location>
</feature>
<evidence type="ECO:0000256" key="2">
    <source>
        <dbReference type="ARBA" id="ARBA00022692"/>
    </source>
</evidence>
<reference evidence="6" key="1">
    <citation type="journal article" date="2022" name="bioRxiv">
        <title>Sequencing and chromosome-scale assembly of the giantPleurodeles waltlgenome.</title>
        <authorList>
            <person name="Brown T."/>
            <person name="Elewa A."/>
            <person name="Iarovenko S."/>
            <person name="Subramanian E."/>
            <person name="Araus A.J."/>
            <person name="Petzold A."/>
            <person name="Susuki M."/>
            <person name="Suzuki K.-i.T."/>
            <person name="Hayashi T."/>
            <person name="Toyoda A."/>
            <person name="Oliveira C."/>
            <person name="Osipova E."/>
            <person name="Leigh N.D."/>
            <person name="Simon A."/>
            <person name="Yun M.H."/>
        </authorList>
    </citation>
    <scope>NUCLEOTIDE SEQUENCE</scope>
    <source>
        <strain evidence="6">20211129_DDA</strain>
        <tissue evidence="6">Liver</tissue>
    </source>
</reference>
<dbReference type="EMBL" id="JANPWB010000009">
    <property type="protein sequence ID" value="KAJ1149752.1"/>
    <property type="molecule type" value="Genomic_DNA"/>
</dbReference>
<evidence type="ECO:0000256" key="1">
    <source>
        <dbReference type="ARBA" id="ARBA00004141"/>
    </source>
</evidence>
<evidence type="ECO:0008006" key="8">
    <source>
        <dbReference type="Google" id="ProtNLM"/>
    </source>
</evidence>
<protein>
    <recommendedName>
        <fullName evidence="8">Solute carrier family 66 member 3</fullName>
    </recommendedName>
</protein>
<dbReference type="PANTHER" id="PTHR12226">
    <property type="entry name" value="MANNOSE-P-DOLICHOL UTILIZATION DEFECT 1 LEC35 -RELATED"/>
    <property type="match status" value="1"/>
</dbReference>
<keyword evidence="4 5" id="KW-0472">Membrane</keyword>
<gene>
    <name evidence="6" type="ORF">NDU88_002557</name>
</gene>
<dbReference type="AlphaFoldDB" id="A0AAV7RD28"/>
<dbReference type="PANTHER" id="PTHR12226:SF3">
    <property type="entry name" value="SOLUTE CARRIER FAMILY 66 MEMBER 3"/>
    <property type="match status" value="1"/>
</dbReference>
<keyword evidence="7" id="KW-1185">Reference proteome</keyword>
<name>A0AAV7RD28_PLEWA</name>
<feature type="transmembrane region" description="Helical" evidence="5">
    <location>
        <begin position="258"/>
        <end position="277"/>
    </location>
</feature>
<dbReference type="Gene3D" id="1.20.1280.290">
    <property type="match status" value="1"/>
</dbReference>
<evidence type="ECO:0000313" key="6">
    <source>
        <dbReference type="EMBL" id="KAJ1149752.1"/>
    </source>
</evidence>
<comment type="caution">
    <text evidence="6">The sequence shown here is derived from an EMBL/GenBank/DDBJ whole genome shotgun (WGS) entry which is preliminary data.</text>
</comment>
<evidence type="ECO:0000256" key="3">
    <source>
        <dbReference type="ARBA" id="ARBA00022989"/>
    </source>
</evidence>
<accession>A0AAV7RD28</accession>
<sequence>MASLTIITRYRANAGSLGQHLGCALVIPAPLPRHWCRKRPWAEQRVREEQELSGRDAAVGRLKQQRGSDNRRPRHALLPPALRTMATSELLVFANWSTLLVCMVLKFPQIVAVVSARSARGISMNSLLLELTGFIVFLRYQNYYDYPIETYLEYPIIIAQDVVLLLLICHYSSSMKNAVPYLAVFAAGWYILTLQKWIIDLAMTCCTLISAASKFVQLQCLWQTKDSGQVSALTWSMACYTCATRIFTTLMTTRDMMVLVRFIIMLLLNLWVIVTVLRYRRTSKKTD</sequence>
<evidence type="ECO:0000313" key="7">
    <source>
        <dbReference type="Proteomes" id="UP001066276"/>
    </source>
</evidence>
<keyword evidence="3 5" id="KW-1133">Transmembrane helix</keyword>
<organism evidence="6 7">
    <name type="scientific">Pleurodeles waltl</name>
    <name type="common">Iberian ribbed newt</name>
    <dbReference type="NCBI Taxonomy" id="8319"/>
    <lineage>
        <taxon>Eukaryota</taxon>
        <taxon>Metazoa</taxon>
        <taxon>Chordata</taxon>
        <taxon>Craniata</taxon>
        <taxon>Vertebrata</taxon>
        <taxon>Euteleostomi</taxon>
        <taxon>Amphibia</taxon>
        <taxon>Batrachia</taxon>
        <taxon>Caudata</taxon>
        <taxon>Salamandroidea</taxon>
        <taxon>Salamandridae</taxon>
        <taxon>Pleurodelinae</taxon>
        <taxon>Pleurodeles</taxon>
    </lineage>
</organism>
<dbReference type="Pfam" id="PF04193">
    <property type="entry name" value="PQ-loop"/>
    <property type="match status" value="1"/>
</dbReference>
<keyword evidence="2 5" id="KW-0812">Transmembrane</keyword>
<evidence type="ECO:0000256" key="5">
    <source>
        <dbReference type="SAM" id="Phobius"/>
    </source>
</evidence>
<feature type="transmembrane region" description="Helical" evidence="5">
    <location>
        <begin position="152"/>
        <end position="171"/>
    </location>
</feature>
<dbReference type="InterPro" id="IPR016817">
    <property type="entry name" value="MannP-dilichol_defect-1"/>
</dbReference>
<evidence type="ECO:0000256" key="4">
    <source>
        <dbReference type="ARBA" id="ARBA00023136"/>
    </source>
</evidence>
<feature type="transmembrane region" description="Helical" evidence="5">
    <location>
        <begin position="122"/>
        <end position="140"/>
    </location>
</feature>